<protein>
    <submittedName>
        <fullName evidence="7">Major facilitator superfamily</fullName>
    </submittedName>
</protein>
<dbReference type="InterPro" id="IPR036259">
    <property type="entry name" value="MFS_trans_sf"/>
</dbReference>
<evidence type="ECO:0000256" key="1">
    <source>
        <dbReference type="ARBA" id="ARBA00004141"/>
    </source>
</evidence>
<feature type="transmembrane region" description="Helical" evidence="5">
    <location>
        <begin position="239"/>
        <end position="259"/>
    </location>
</feature>
<dbReference type="GO" id="GO:0005886">
    <property type="term" value="C:plasma membrane"/>
    <property type="evidence" value="ECO:0007669"/>
    <property type="project" value="TreeGrafter"/>
</dbReference>
<reference evidence="7 8" key="1">
    <citation type="journal article" date="2012" name="New Phytol.">
        <title>Insight into trade-off between wood decay and parasitism from the genome of a fungal forest pathogen.</title>
        <authorList>
            <person name="Olson A."/>
            <person name="Aerts A."/>
            <person name="Asiegbu F."/>
            <person name="Belbahri L."/>
            <person name="Bouzid O."/>
            <person name="Broberg A."/>
            <person name="Canback B."/>
            <person name="Coutinho P.M."/>
            <person name="Cullen D."/>
            <person name="Dalman K."/>
            <person name="Deflorio G."/>
            <person name="van Diepen L.T."/>
            <person name="Dunand C."/>
            <person name="Duplessis S."/>
            <person name="Durling M."/>
            <person name="Gonthier P."/>
            <person name="Grimwood J."/>
            <person name="Fossdal C.G."/>
            <person name="Hansson D."/>
            <person name="Henrissat B."/>
            <person name="Hietala A."/>
            <person name="Himmelstrand K."/>
            <person name="Hoffmeister D."/>
            <person name="Hogberg N."/>
            <person name="James T.Y."/>
            <person name="Karlsson M."/>
            <person name="Kohler A."/>
            <person name="Kues U."/>
            <person name="Lee Y.H."/>
            <person name="Lin Y.C."/>
            <person name="Lind M."/>
            <person name="Lindquist E."/>
            <person name="Lombard V."/>
            <person name="Lucas S."/>
            <person name="Lunden K."/>
            <person name="Morin E."/>
            <person name="Murat C."/>
            <person name="Park J."/>
            <person name="Raffaello T."/>
            <person name="Rouze P."/>
            <person name="Salamov A."/>
            <person name="Schmutz J."/>
            <person name="Solheim H."/>
            <person name="Stahlberg J."/>
            <person name="Velez H."/>
            <person name="de Vries R.P."/>
            <person name="Wiebenga A."/>
            <person name="Woodward S."/>
            <person name="Yakovlev I."/>
            <person name="Garbelotto M."/>
            <person name="Martin F."/>
            <person name="Grigoriev I.V."/>
            <person name="Stenlid J."/>
        </authorList>
    </citation>
    <scope>NUCLEOTIDE SEQUENCE [LARGE SCALE GENOMIC DNA]</scope>
    <source>
        <strain evidence="7 8">TC 32-1</strain>
    </source>
</reference>
<organism evidence="7 8">
    <name type="scientific">Heterobasidion irregulare (strain TC 32-1)</name>
    <dbReference type="NCBI Taxonomy" id="747525"/>
    <lineage>
        <taxon>Eukaryota</taxon>
        <taxon>Fungi</taxon>
        <taxon>Dikarya</taxon>
        <taxon>Basidiomycota</taxon>
        <taxon>Agaricomycotina</taxon>
        <taxon>Agaricomycetes</taxon>
        <taxon>Russulales</taxon>
        <taxon>Bondarzewiaceae</taxon>
        <taxon>Heterobasidion</taxon>
        <taxon>Heterobasidion annosum species complex</taxon>
    </lineage>
</organism>
<dbReference type="eggNOG" id="KOG0255">
    <property type="taxonomic scope" value="Eukaryota"/>
</dbReference>
<dbReference type="RefSeq" id="XP_009540983.1">
    <property type="nucleotide sequence ID" value="XM_009542688.1"/>
</dbReference>
<feature type="transmembrane region" description="Helical" evidence="5">
    <location>
        <begin position="169"/>
        <end position="193"/>
    </location>
</feature>
<evidence type="ECO:0000256" key="5">
    <source>
        <dbReference type="SAM" id="Phobius"/>
    </source>
</evidence>
<feature type="transmembrane region" description="Helical" evidence="5">
    <location>
        <begin position="319"/>
        <end position="342"/>
    </location>
</feature>
<keyword evidence="8" id="KW-1185">Reference proteome</keyword>
<dbReference type="Gene3D" id="1.20.1250.20">
    <property type="entry name" value="MFS general substrate transporter like domains"/>
    <property type="match status" value="1"/>
</dbReference>
<dbReference type="PROSITE" id="PS50850">
    <property type="entry name" value="MFS"/>
    <property type="match status" value="1"/>
</dbReference>
<dbReference type="AlphaFoldDB" id="W4KMG7"/>
<feature type="transmembrane region" description="Helical" evidence="5">
    <location>
        <begin position="79"/>
        <end position="99"/>
    </location>
</feature>
<feature type="transmembrane region" description="Helical" evidence="5">
    <location>
        <begin position="136"/>
        <end position="157"/>
    </location>
</feature>
<gene>
    <name evidence="7" type="ORF">HETIRDRAFT_121520</name>
</gene>
<dbReference type="PANTHER" id="PTHR23502:SF60">
    <property type="entry name" value="MAJOR FACILITATOR SUPERFAMILY (MFS) PROFILE DOMAIN-CONTAINING PROTEIN-RELATED"/>
    <property type="match status" value="1"/>
</dbReference>
<feature type="domain" description="Major facilitator superfamily (MFS) profile" evidence="6">
    <location>
        <begin position="44"/>
        <end position="370"/>
    </location>
</feature>
<evidence type="ECO:0000256" key="2">
    <source>
        <dbReference type="ARBA" id="ARBA00022692"/>
    </source>
</evidence>
<name>W4KMG7_HETIT</name>
<dbReference type="Proteomes" id="UP000030671">
    <property type="component" value="Unassembled WGS sequence"/>
</dbReference>
<keyword evidence="2 5" id="KW-0812">Transmembrane</keyword>
<evidence type="ECO:0000313" key="8">
    <source>
        <dbReference type="Proteomes" id="UP000030671"/>
    </source>
</evidence>
<accession>W4KMG7</accession>
<evidence type="ECO:0000259" key="6">
    <source>
        <dbReference type="PROSITE" id="PS50850"/>
    </source>
</evidence>
<dbReference type="HOGENOM" id="CLU_008455_1_1_1"/>
<keyword evidence="4 5" id="KW-0472">Membrane</keyword>
<dbReference type="EMBL" id="KI925454">
    <property type="protein sequence ID" value="ETW87033.1"/>
    <property type="molecule type" value="Genomic_DNA"/>
</dbReference>
<dbReference type="SUPFAM" id="SSF103473">
    <property type="entry name" value="MFS general substrate transporter"/>
    <property type="match status" value="1"/>
</dbReference>
<dbReference type="InterPro" id="IPR011701">
    <property type="entry name" value="MFS"/>
</dbReference>
<comment type="subcellular location">
    <subcellularLocation>
        <location evidence="1">Membrane</location>
        <topology evidence="1">Multi-pass membrane protein</topology>
    </subcellularLocation>
</comment>
<dbReference type="InParanoid" id="W4KMG7"/>
<dbReference type="OrthoDB" id="6770063at2759"/>
<dbReference type="GO" id="GO:0022857">
    <property type="term" value="F:transmembrane transporter activity"/>
    <property type="evidence" value="ECO:0007669"/>
    <property type="project" value="InterPro"/>
</dbReference>
<keyword evidence="3 5" id="KW-1133">Transmembrane helix</keyword>
<sequence>MSSSTSTDTTIIVEGGDEVLIVDWDGPDDPENPKNWPSRRKWTAAGVVAAFTFISPVTSSIGAPAGAAIARDFGIHNESLVAMTVSIFVLAYAFGPLILAPLCEVFGRSRVMMASNAVFLAWNIGCGFAQNAGQLLGFRFIAGLGGSAPLAIGGAVLSDCFRPEERGHAISLFSLAPILGPTLGPVAGAWIVERTTWRWVYWGTSIIDAVIISVAFLIFEESSVRKLLSTSLLRPFRFFVTESIVQLLGFYMAFLYVGLVTSCSIPGTIAMPIGLLLLGWGAQKHVHWIVPDIGLAFIGCGMVSNSISIQAYIVDTYKLYAASALAAVSCLRCLFAFTFPLFAPYMYNALGYGKGNTILAVVAIVLGCPA</sequence>
<feature type="transmembrane region" description="Helical" evidence="5">
    <location>
        <begin position="265"/>
        <end position="282"/>
    </location>
</feature>
<dbReference type="Pfam" id="PF07690">
    <property type="entry name" value="MFS_1"/>
    <property type="match status" value="1"/>
</dbReference>
<feature type="transmembrane region" description="Helical" evidence="5">
    <location>
        <begin position="199"/>
        <end position="219"/>
    </location>
</feature>
<dbReference type="GeneID" id="20666754"/>
<evidence type="ECO:0000256" key="3">
    <source>
        <dbReference type="ARBA" id="ARBA00022989"/>
    </source>
</evidence>
<evidence type="ECO:0000313" key="7">
    <source>
        <dbReference type="EMBL" id="ETW87033.1"/>
    </source>
</evidence>
<dbReference type="InterPro" id="IPR020846">
    <property type="entry name" value="MFS_dom"/>
</dbReference>
<dbReference type="KEGG" id="hir:HETIRDRAFT_121520"/>
<dbReference type="PANTHER" id="PTHR23502">
    <property type="entry name" value="MAJOR FACILITATOR SUPERFAMILY"/>
    <property type="match status" value="1"/>
</dbReference>
<feature type="transmembrane region" description="Helical" evidence="5">
    <location>
        <begin position="294"/>
        <end position="313"/>
    </location>
</feature>
<evidence type="ECO:0000256" key="4">
    <source>
        <dbReference type="ARBA" id="ARBA00023136"/>
    </source>
</evidence>
<proteinExistence type="predicted"/>
<feature type="transmembrane region" description="Helical" evidence="5">
    <location>
        <begin position="42"/>
        <end position="67"/>
    </location>
</feature>